<organism evidence="2 3">
    <name type="scientific">Botryosphaeria dothidea</name>
    <dbReference type="NCBI Taxonomy" id="55169"/>
    <lineage>
        <taxon>Eukaryota</taxon>
        <taxon>Fungi</taxon>
        <taxon>Dikarya</taxon>
        <taxon>Ascomycota</taxon>
        <taxon>Pezizomycotina</taxon>
        <taxon>Dothideomycetes</taxon>
        <taxon>Dothideomycetes incertae sedis</taxon>
        <taxon>Botryosphaeriales</taxon>
        <taxon>Botryosphaeriaceae</taxon>
        <taxon>Botryosphaeria</taxon>
    </lineage>
</organism>
<comment type="caution">
    <text evidence="2">The sequence shown here is derived from an EMBL/GenBank/DDBJ whole genome shotgun (WGS) entry which is preliminary data.</text>
</comment>
<reference evidence="2" key="1">
    <citation type="submission" date="2020-04" db="EMBL/GenBank/DDBJ databases">
        <title>Genome Assembly and Annotation of Botryosphaeria dothidea sdau 11-99, a Latent Pathogen of Apple Fruit Ring Rot in China.</title>
        <authorList>
            <person name="Yu C."/>
            <person name="Diao Y."/>
            <person name="Lu Q."/>
            <person name="Zhao J."/>
            <person name="Cui S."/>
            <person name="Peng C."/>
            <person name="He B."/>
            <person name="Liu H."/>
        </authorList>
    </citation>
    <scope>NUCLEOTIDE SEQUENCE [LARGE SCALE GENOMIC DNA]</scope>
    <source>
        <strain evidence="2">Sdau11-99</strain>
    </source>
</reference>
<dbReference type="Pfam" id="PF24564">
    <property type="entry name" value="DUF7605"/>
    <property type="match status" value="1"/>
</dbReference>
<protein>
    <recommendedName>
        <fullName evidence="1">DUF7605 domain-containing protein</fullName>
    </recommendedName>
</protein>
<evidence type="ECO:0000313" key="2">
    <source>
        <dbReference type="EMBL" id="KAF4311880.1"/>
    </source>
</evidence>
<sequence>MSVEATEIPKLRAFLYSLPATRKFRAFEHHRKVVLPSLLNITEMTCLQTKLMRHDELYKIILSSSQPVADEILKTLDGFFENIIIPCINIIREKKDTYADYASKKVPSWKGWPNQTHKTFCLHMGNWSTKKVGKHDWNKEMLAPLIRDVERGISGWFDAFDTLSTTLLDKLSMSINKLISQLEGAAGPSRDSIQLYFKQLRIGKELLDQTHRRRVDMLHNDLITIFDHITNTEDAAECYFVKVLTTTYQRCVNISGPNASQQRTSTIQRKLKEVAQDPFSKLFFLALEASREVIKTHAEELTREAEATFKHFDQTFFLSFKTDESDKPGSKQLRKMLLDSIPHFGARLDERVDGLTT</sequence>
<gene>
    <name evidence="2" type="ORF">GTA08_BOTSDO12578</name>
</gene>
<evidence type="ECO:0000313" key="3">
    <source>
        <dbReference type="Proteomes" id="UP000572817"/>
    </source>
</evidence>
<dbReference type="OrthoDB" id="5427350at2759"/>
<name>A0A8H4J2I8_9PEZI</name>
<evidence type="ECO:0000259" key="1">
    <source>
        <dbReference type="Pfam" id="PF24564"/>
    </source>
</evidence>
<dbReference type="Proteomes" id="UP000572817">
    <property type="component" value="Unassembled WGS sequence"/>
</dbReference>
<dbReference type="AlphaFoldDB" id="A0A8H4J2I8"/>
<proteinExistence type="predicted"/>
<dbReference type="InterPro" id="IPR056024">
    <property type="entry name" value="DUF7605"/>
</dbReference>
<accession>A0A8H4J2I8</accession>
<dbReference type="EMBL" id="WWBZ02000008">
    <property type="protein sequence ID" value="KAF4311880.1"/>
    <property type="molecule type" value="Genomic_DNA"/>
</dbReference>
<feature type="domain" description="DUF7605" evidence="1">
    <location>
        <begin position="96"/>
        <end position="273"/>
    </location>
</feature>
<keyword evidence="3" id="KW-1185">Reference proteome</keyword>